<comment type="caution">
    <text evidence="4">The sequence shown here is derived from an EMBL/GenBank/DDBJ whole genome shotgun (WGS) entry which is preliminary data.</text>
</comment>
<dbReference type="Pfam" id="PF12796">
    <property type="entry name" value="Ank_2"/>
    <property type="match status" value="2"/>
</dbReference>
<protein>
    <recommendedName>
        <fullName evidence="6">Ankyrin repeat protein</fullName>
    </recommendedName>
</protein>
<dbReference type="PANTHER" id="PTHR24198:SF165">
    <property type="entry name" value="ANKYRIN REPEAT-CONTAINING PROTEIN-RELATED"/>
    <property type="match status" value="1"/>
</dbReference>
<evidence type="ECO:0000313" key="4">
    <source>
        <dbReference type="EMBL" id="CAK7928408.1"/>
    </source>
</evidence>
<dbReference type="Gene3D" id="1.25.40.20">
    <property type="entry name" value="Ankyrin repeat-containing domain"/>
    <property type="match status" value="3"/>
</dbReference>
<evidence type="ECO:0008006" key="6">
    <source>
        <dbReference type="Google" id="ProtNLM"/>
    </source>
</evidence>
<keyword evidence="2 3" id="KW-0040">ANK repeat</keyword>
<evidence type="ECO:0000313" key="5">
    <source>
        <dbReference type="Proteomes" id="UP001162060"/>
    </source>
</evidence>
<sequence>MAATMPQATTTCSEVEQAWLEAGQRGDTKTMQMLLQTHPKWLAPDRVATTSTSNHVDGSDGTSSFCDWDGFYLPTVGASTLHAAAWNGNYDVLKFLLEQGQHVDEQDRRGVTALMATLLRHNVQTLRAVFHGNAVVQLNTIMDCRKEDGERLSDTLSVVRLLLLHGAGTEMRDQEGRTALFLATNDELFEIAKLLLENGALMDAQDSTGRSPLHACLRTFPEQSVLVTNLLLSRGAPIDLLDKDGETPLMIVVRRGDTTALQLFLNHHSLVATPARQDFAGAMLLQAAELGIVNTVRFLLNGSYSSIDVVNARGETALHLAILKQRKQVVEVLCASKDAELLLEVRTQGNEENVLHYAARYGAPSDLQLVLSLVRKSIAQEVNRSNAVGMTPMYLAVIAADAGSLSECQAKVAQLNKLGALLFSSNMRLFQEVKCGVGVALTAMNPAVRRALALWLLECSATSATTISEFCMDWLACVQRSHTKSKQHDSVQTQGSVEEEDYSTVNPETQAAMQGKELRRCPSILLDPTLAAVICAGYAIDAVPLLLTMPLKREAVLHFLELLKTLAKDLKHALLQKLQLELLAAWKVESDDSSRQ</sequence>
<name>A0AAV1U4Z4_9STRA</name>
<dbReference type="EMBL" id="CAKLBY020000124">
    <property type="protein sequence ID" value="CAK7928408.1"/>
    <property type="molecule type" value="Genomic_DNA"/>
</dbReference>
<organism evidence="4 5">
    <name type="scientific">Peronospora matthiolae</name>
    <dbReference type="NCBI Taxonomy" id="2874970"/>
    <lineage>
        <taxon>Eukaryota</taxon>
        <taxon>Sar</taxon>
        <taxon>Stramenopiles</taxon>
        <taxon>Oomycota</taxon>
        <taxon>Peronosporomycetes</taxon>
        <taxon>Peronosporales</taxon>
        <taxon>Peronosporaceae</taxon>
        <taxon>Peronospora</taxon>
    </lineage>
</organism>
<dbReference type="SUPFAM" id="SSF48403">
    <property type="entry name" value="Ankyrin repeat"/>
    <property type="match status" value="1"/>
</dbReference>
<feature type="repeat" description="ANK" evidence="3">
    <location>
        <begin position="76"/>
        <end position="108"/>
    </location>
</feature>
<keyword evidence="1" id="KW-0677">Repeat</keyword>
<feature type="repeat" description="ANK" evidence="3">
    <location>
        <begin position="208"/>
        <end position="243"/>
    </location>
</feature>
<reference evidence="4" key="1">
    <citation type="submission" date="2024-01" db="EMBL/GenBank/DDBJ databases">
        <authorList>
            <person name="Webb A."/>
        </authorList>
    </citation>
    <scope>NUCLEOTIDE SEQUENCE</scope>
    <source>
        <strain evidence="4">Pm1</strain>
    </source>
</reference>
<dbReference type="PANTHER" id="PTHR24198">
    <property type="entry name" value="ANKYRIN REPEAT AND PROTEIN KINASE DOMAIN-CONTAINING PROTEIN"/>
    <property type="match status" value="1"/>
</dbReference>
<feature type="repeat" description="ANK" evidence="3">
    <location>
        <begin position="175"/>
        <end position="207"/>
    </location>
</feature>
<dbReference type="PROSITE" id="PS50297">
    <property type="entry name" value="ANK_REP_REGION"/>
    <property type="match status" value="2"/>
</dbReference>
<dbReference type="SMART" id="SM00248">
    <property type="entry name" value="ANK"/>
    <property type="match status" value="7"/>
</dbReference>
<dbReference type="Proteomes" id="UP001162060">
    <property type="component" value="Unassembled WGS sequence"/>
</dbReference>
<evidence type="ECO:0000256" key="3">
    <source>
        <dbReference type="PROSITE-ProRule" id="PRU00023"/>
    </source>
</evidence>
<evidence type="ECO:0000256" key="2">
    <source>
        <dbReference type="ARBA" id="ARBA00023043"/>
    </source>
</evidence>
<dbReference type="InterPro" id="IPR036770">
    <property type="entry name" value="Ankyrin_rpt-contain_sf"/>
</dbReference>
<gene>
    <name evidence="4" type="ORF">PM001_LOCUS13558</name>
</gene>
<proteinExistence type="predicted"/>
<dbReference type="PROSITE" id="PS50088">
    <property type="entry name" value="ANK_REPEAT"/>
    <property type="match status" value="3"/>
</dbReference>
<evidence type="ECO:0000256" key="1">
    <source>
        <dbReference type="ARBA" id="ARBA00022737"/>
    </source>
</evidence>
<dbReference type="Pfam" id="PF13637">
    <property type="entry name" value="Ank_4"/>
    <property type="match status" value="1"/>
</dbReference>
<accession>A0AAV1U4Z4</accession>
<dbReference type="InterPro" id="IPR002110">
    <property type="entry name" value="Ankyrin_rpt"/>
</dbReference>
<dbReference type="AlphaFoldDB" id="A0AAV1U4Z4"/>